<evidence type="ECO:0000313" key="13">
    <source>
        <dbReference type="EMBL" id="CAD8142378.1"/>
    </source>
</evidence>
<comment type="similarity">
    <text evidence="2">Belongs to the TMEM231 family.</text>
</comment>
<evidence type="ECO:0000256" key="8">
    <source>
        <dbReference type="ARBA" id="ARBA00023136"/>
    </source>
</evidence>
<dbReference type="GO" id="GO:0060271">
    <property type="term" value="P:cilium assembly"/>
    <property type="evidence" value="ECO:0007669"/>
    <property type="project" value="TreeGrafter"/>
</dbReference>
<proteinExistence type="inferred from homology"/>
<comment type="function">
    <text evidence="11">Transmembrane component of the tectonic-like complex, a complex localized at the transition zone of primary cilia and acting as a barrier that prevents diffusion of transmembrane proteins between the cilia and plasma membranes. Required for ciliogenesis and sonic hedgehog/SHH signaling.</text>
</comment>
<keyword evidence="4" id="KW-1003">Cell membrane</keyword>
<evidence type="ECO:0000256" key="1">
    <source>
        <dbReference type="ARBA" id="ARBA00004272"/>
    </source>
</evidence>
<evidence type="ECO:0000256" key="10">
    <source>
        <dbReference type="ARBA" id="ARBA00023273"/>
    </source>
</evidence>
<dbReference type="InterPro" id="IPR019306">
    <property type="entry name" value="TMEM231"/>
</dbReference>
<evidence type="ECO:0000256" key="5">
    <source>
        <dbReference type="ARBA" id="ARBA00022692"/>
    </source>
</evidence>
<dbReference type="EMBL" id="CAJJDP010000012">
    <property type="protein sequence ID" value="CAD8142378.1"/>
    <property type="molecule type" value="Genomic_DNA"/>
</dbReference>
<protein>
    <recommendedName>
        <fullName evidence="3">Transmembrane protein 231</fullName>
    </recommendedName>
</protein>
<dbReference type="PANTHER" id="PTHR14605">
    <property type="entry name" value="CHST5 PROTEIN"/>
    <property type="match status" value="1"/>
</dbReference>
<dbReference type="Proteomes" id="UP000683925">
    <property type="component" value="Unassembled WGS sequence"/>
</dbReference>
<evidence type="ECO:0000256" key="12">
    <source>
        <dbReference type="SAM" id="Phobius"/>
    </source>
</evidence>
<evidence type="ECO:0000256" key="4">
    <source>
        <dbReference type="ARBA" id="ARBA00022475"/>
    </source>
</evidence>
<evidence type="ECO:0000256" key="7">
    <source>
        <dbReference type="ARBA" id="ARBA00023069"/>
    </source>
</evidence>
<dbReference type="PANTHER" id="PTHR14605:SF1">
    <property type="entry name" value="TRANSMEMBRANE PROTEIN 231"/>
    <property type="match status" value="1"/>
</dbReference>
<keyword evidence="8 12" id="KW-0472">Membrane</keyword>
<evidence type="ECO:0000256" key="3">
    <source>
        <dbReference type="ARBA" id="ARBA00015087"/>
    </source>
</evidence>
<keyword evidence="9" id="KW-0325">Glycoprotein</keyword>
<dbReference type="GO" id="GO:0035869">
    <property type="term" value="C:ciliary transition zone"/>
    <property type="evidence" value="ECO:0007669"/>
    <property type="project" value="TreeGrafter"/>
</dbReference>
<name>A0A8S1SR81_PAROT</name>
<accession>A0A8S1SR81</accession>
<keyword evidence="7" id="KW-0969">Cilium</keyword>
<dbReference type="Pfam" id="PF10149">
    <property type="entry name" value="TM231"/>
    <property type="match status" value="1"/>
</dbReference>
<dbReference type="OrthoDB" id="301124at2759"/>
<reference evidence="13" key="1">
    <citation type="submission" date="2021-01" db="EMBL/GenBank/DDBJ databases">
        <authorList>
            <consortium name="Genoscope - CEA"/>
            <person name="William W."/>
        </authorList>
    </citation>
    <scope>NUCLEOTIDE SEQUENCE</scope>
</reference>
<evidence type="ECO:0000256" key="6">
    <source>
        <dbReference type="ARBA" id="ARBA00022989"/>
    </source>
</evidence>
<organism evidence="13 14">
    <name type="scientific">Paramecium octaurelia</name>
    <dbReference type="NCBI Taxonomy" id="43137"/>
    <lineage>
        <taxon>Eukaryota</taxon>
        <taxon>Sar</taxon>
        <taxon>Alveolata</taxon>
        <taxon>Ciliophora</taxon>
        <taxon>Intramacronucleata</taxon>
        <taxon>Oligohymenophorea</taxon>
        <taxon>Peniculida</taxon>
        <taxon>Parameciidae</taxon>
        <taxon>Paramecium</taxon>
    </lineage>
</organism>
<keyword evidence="10" id="KW-0966">Cell projection</keyword>
<gene>
    <name evidence="13" type="ORF">POCTA_138.1.T0130449</name>
</gene>
<dbReference type="AlphaFoldDB" id="A0A8S1SR81"/>
<dbReference type="OMA" id="FDIDYYS"/>
<keyword evidence="14" id="KW-1185">Reference proteome</keyword>
<evidence type="ECO:0000256" key="11">
    <source>
        <dbReference type="ARBA" id="ARBA00024803"/>
    </source>
</evidence>
<feature type="transmembrane region" description="Helical" evidence="12">
    <location>
        <begin position="261"/>
        <end position="285"/>
    </location>
</feature>
<dbReference type="GO" id="GO:0032880">
    <property type="term" value="P:regulation of protein localization"/>
    <property type="evidence" value="ECO:0007669"/>
    <property type="project" value="TreeGrafter"/>
</dbReference>
<evidence type="ECO:0000256" key="9">
    <source>
        <dbReference type="ARBA" id="ARBA00023180"/>
    </source>
</evidence>
<evidence type="ECO:0000256" key="2">
    <source>
        <dbReference type="ARBA" id="ARBA00009082"/>
    </source>
</evidence>
<keyword evidence="5 12" id="KW-0812">Transmembrane</keyword>
<comment type="caution">
    <text evidence="13">The sequence shown here is derived from an EMBL/GenBank/DDBJ whole genome shotgun (WGS) entry which is preliminary data.</text>
</comment>
<sequence>MFTLSREKFEITYTSKLISIPTCTCIIVYFGIIVIPFVLVFASENFWIMVSTLEEQLDIEYEGFHFVNVVTSDDLVYHFTNQKYQKIDGSEQLLSYQYLTLQGSKISSLMDDTNADNVPEMLNFDFQLFTDADKIKQVTILLPLKCYFASLHFKFDCYLYFQESEIISGQGLSQLQIAGEVQFYQQEPLPSSNFDIDYYSDIIVDDNLSNQWMSEMLSQIYTRTYSIRPRYISRKIGGNSEKQLRVSIKLDNIKMQLIQRWVSLLAIMKLAWLQYFSVFIIIWIIGREFLIFLFRFRIVDTCKVEQL</sequence>
<comment type="subcellular location">
    <subcellularLocation>
        <location evidence="1">Cell projection</location>
        <location evidence="1">Cilium membrane</location>
        <topology evidence="1">Multi-pass membrane protein</topology>
    </subcellularLocation>
</comment>
<evidence type="ECO:0000313" key="14">
    <source>
        <dbReference type="Proteomes" id="UP000683925"/>
    </source>
</evidence>
<dbReference type="GO" id="GO:0060170">
    <property type="term" value="C:ciliary membrane"/>
    <property type="evidence" value="ECO:0007669"/>
    <property type="project" value="UniProtKB-SubCell"/>
</dbReference>
<keyword evidence="6 12" id="KW-1133">Transmembrane helix</keyword>
<feature type="transmembrane region" description="Helical" evidence="12">
    <location>
        <begin position="18"/>
        <end position="42"/>
    </location>
</feature>